<proteinExistence type="predicted"/>
<evidence type="ECO:0000313" key="2">
    <source>
        <dbReference type="Proteomes" id="UP000886595"/>
    </source>
</evidence>
<accession>A0A8X7S2X2</accession>
<protein>
    <submittedName>
        <fullName evidence="1">Uncharacterized protein</fullName>
    </submittedName>
</protein>
<dbReference type="AlphaFoldDB" id="A0A8X7S2X2"/>
<dbReference type="Proteomes" id="UP000886595">
    <property type="component" value="Unassembled WGS sequence"/>
</dbReference>
<comment type="caution">
    <text evidence="1">The sequence shown here is derived from an EMBL/GenBank/DDBJ whole genome shotgun (WGS) entry which is preliminary data.</text>
</comment>
<keyword evidence="2" id="KW-1185">Reference proteome</keyword>
<dbReference type="EMBL" id="JAAMPC010000008">
    <property type="protein sequence ID" value="KAG2299090.1"/>
    <property type="molecule type" value="Genomic_DNA"/>
</dbReference>
<evidence type="ECO:0000313" key="1">
    <source>
        <dbReference type="EMBL" id="KAG2299090.1"/>
    </source>
</evidence>
<gene>
    <name evidence="1" type="ORF">Bca52824_035562</name>
</gene>
<organism evidence="1 2">
    <name type="scientific">Brassica carinata</name>
    <name type="common">Ethiopian mustard</name>
    <name type="synonym">Abyssinian cabbage</name>
    <dbReference type="NCBI Taxonomy" id="52824"/>
    <lineage>
        <taxon>Eukaryota</taxon>
        <taxon>Viridiplantae</taxon>
        <taxon>Streptophyta</taxon>
        <taxon>Embryophyta</taxon>
        <taxon>Tracheophyta</taxon>
        <taxon>Spermatophyta</taxon>
        <taxon>Magnoliopsida</taxon>
        <taxon>eudicotyledons</taxon>
        <taxon>Gunneridae</taxon>
        <taxon>Pentapetalae</taxon>
        <taxon>rosids</taxon>
        <taxon>malvids</taxon>
        <taxon>Brassicales</taxon>
        <taxon>Brassicaceae</taxon>
        <taxon>Brassiceae</taxon>
        <taxon>Brassica</taxon>
    </lineage>
</organism>
<name>A0A8X7S2X2_BRACI</name>
<sequence length="87" mass="10126">MKRVGGRTKEVELMVTTSKEKLVSPPTPSNLYFPDGEKKVNGRWIGKEKKGIEEKWMKKERYDDNWKVVGQRIHATEKAMKTITFTV</sequence>
<reference evidence="1 2" key="1">
    <citation type="submission" date="2020-02" db="EMBL/GenBank/DDBJ databases">
        <authorList>
            <person name="Ma Q."/>
            <person name="Huang Y."/>
            <person name="Song X."/>
            <person name="Pei D."/>
        </authorList>
    </citation>
    <scope>NUCLEOTIDE SEQUENCE [LARGE SCALE GENOMIC DNA]</scope>
    <source>
        <strain evidence="1">Sxm20200214</strain>
        <tissue evidence="1">Leaf</tissue>
    </source>
</reference>